<proteinExistence type="predicted"/>
<name>A0ABT5LP39_9GAMM</name>
<evidence type="ECO:0000313" key="2">
    <source>
        <dbReference type="EMBL" id="MDC9595563.1"/>
    </source>
</evidence>
<organism evidence="2 3">
    <name type="scientific">Xenorhabdus anantnagensis</name>
    <dbReference type="NCBI Taxonomy" id="3025875"/>
    <lineage>
        <taxon>Bacteria</taxon>
        <taxon>Pseudomonadati</taxon>
        <taxon>Pseudomonadota</taxon>
        <taxon>Gammaproteobacteria</taxon>
        <taxon>Enterobacterales</taxon>
        <taxon>Morganellaceae</taxon>
        <taxon>Xenorhabdus</taxon>
    </lineage>
</organism>
<gene>
    <name evidence="2" type="ORF">PSI14_01395</name>
</gene>
<reference evidence="2 3" key="1">
    <citation type="submission" date="2023-02" db="EMBL/GenBank/DDBJ databases">
        <title>Entomopathogenic bacteria.</title>
        <authorList>
            <person name="Machado R.A."/>
        </authorList>
    </citation>
    <scope>NUCLEOTIDE SEQUENCE [LARGE SCALE GENOMIC DNA]</scope>
    <source>
        <strain evidence="2 3">XENO-2</strain>
    </source>
</reference>
<sequence>MLMETILRNVIKKTQSVFIGGSSNRFYFETKKIDKVGENESPIVHKLINTIEQKEEKISNLRIKEKQIYSQNGSESIPQCYKYFTENKFKTNLVGNCDELSTYAFHYLIKNYSLEIFNYYKNLDPDPKKIIYITMYEAQEPHDHIFINIYHMEDKISSEQMKEALSSIQSESWICDPWADIICKGKTYHFKWQSKMLEWYNSNCFVTNKSIREKIADTGRYNNLFSPLKPVTYNAINQNSKFRVVELAFFDQDGNITILTRDDKIVPYNISEINSPVIKPQRLRNLNRNSSLNLPYCNNLSDITADKLREKARIYSGLTKIALKKDVKLSD</sequence>
<dbReference type="EMBL" id="JAQRFN010000001">
    <property type="protein sequence ID" value="MDC9595563.1"/>
    <property type="molecule type" value="Genomic_DNA"/>
</dbReference>
<evidence type="ECO:0000256" key="1">
    <source>
        <dbReference type="SAM" id="Coils"/>
    </source>
</evidence>
<feature type="coiled-coil region" evidence="1">
    <location>
        <begin position="44"/>
        <end position="71"/>
    </location>
</feature>
<keyword evidence="3" id="KW-1185">Reference proteome</keyword>
<dbReference type="RefSeq" id="WP_273574047.1">
    <property type="nucleotide sequence ID" value="NZ_JAQRFN010000001.1"/>
</dbReference>
<comment type="caution">
    <text evidence="2">The sequence shown here is derived from an EMBL/GenBank/DDBJ whole genome shotgun (WGS) entry which is preliminary data.</text>
</comment>
<accession>A0ABT5LP39</accession>
<protein>
    <submittedName>
        <fullName evidence="2">Uncharacterized protein</fullName>
    </submittedName>
</protein>
<dbReference type="Proteomes" id="UP001220225">
    <property type="component" value="Unassembled WGS sequence"/>
</dbReference>
<keyword evidence="1" id="KW-0175">Coiled coil</keyword>
<evidence type="ECO:0000313" key="3">
    <source>
        <dbReference type="Proteomes" id="UP001220225"/>
    </source>
</evidence>